<proteinExistence type="predicted"/>
<feature type="non-terminal residue" evidence="1">
    <location>
        <position position="139"/>
    </location>
</feature>
<dbReference type="EMBL" id="CAJVPY010033452">
    <property type="protein sequence ID" value="CAG8798975.1"/>
    <property type="molecule type" value="Genomic_DNA"/>
</dbReference>
<name>A0A9N9JWD2_9GLOM</name>
<reference evidence="1" key="1">
    <citation type="submission" date="2021-06" db="EMBL/GenBank/DDBJ databases">
        <authorList>
            <person name="Kallberg Y."/>
            <person name="Tangrot J."/>
            <person name="Rosling A."/>
        </authorList>
    </citation>
    <scope>NUCLEOTIDE SEQUENCE</scope>
    <source>
        <strain evidence="1">MA453B</strain>
    </source>
</reference>
<gene>
    <name evidence="1" type="ORF">DERYTH_LOCUS22984</name>
</gene>
<comment type="caution">
    <text evidence="1">The sequence shown here is derived from an EMBL/GenBank/DDBJ whole genome shotgun (WGS) entry which is preliminary data.</text>
</comment>
<organism evidence="1 2">
    <name type="scientific">Dentiscutata erythropus</name>
    <dbReference type="NCBI Taxonomy" id="1348616"/>
    <lineage>
        <taxon>Eukaryota</taxon>
        <taxon>Fungi</taxon>
        <taxon>Fungi incertae sedis</taxon>
        <taxon>Mucoromycota</taxon>
        <taxon>Glomeromycotina</taxon>
        <taxon>Glomeromycetes</taxon>
        <taxon>Diversisporales</taxon>
        <taxon>Gigasporaceae</taxon>
        <taxon>Dentiscutata</taxon>
    </lineage>
</organism>
<accession>A0A9N9JWD2</accession>
<keyword evidence="2" id="KW-1185">Reference proteome</keyword>
<sequence length="139" mass="15740">MVDHHITKSSRRYHPYSITSASLDSRKNRRELMTQVLPDQFVSNLFSSIEQPQDFVNPFINFDDNGQINNYGNLFELQGAQIGSLQGEWMNNIPEMMSFPFVPTEACSQVPDIEPFGPFEICSQVSDPESLVSSGNFSQ</sequence>
<dbReference type="AlphaFoldDB" id="A0A9N9JWD2"/>
<dbReference type="OrthoDB" id="2347654at2759"/>
<protein>
    <submittedName>
        <fullName evidence="1">11741_t:CDS:1</fullName>
    </submittedName>
</protein>
<evidence type="ECO:0000313" key="1">
    <source>
        <dbReference type="EMBL" id="CAG8798975.1"/>
    </source>
</evidence>
<dbReference type="Proteomes" id="UP000789405">
    <property type="component" value="Unassembled WGS sequence"/>
</dbReference>
<evidence type="ECO:0000313" key="2">
    <source>
        <dbReference type="Proteomes" id="UP000789405"/>
    </source>
</evidence>